<accession>A0A8J7YMF8</accession>
<keyword evidence="1" id="KW-1133">Transmembrane helix</keyword>
<reference evidence="2" key="1">
    <citation type="submission" date="2021-06" db="EMBL/GenBank/DDBJ databases">
        <title>Halomicroarcula sp. F24A a new haloarchaeum isolated from saline soil.</title>
        <authorList>
            <person name="Duran-Viseras A."/>
            <person name="Sanchez-Porro C."/>
            <person name="Ventosa A."/>
        </authorList>
    </citation>
    <scope>NUCLEOTIDE SEQUENCE</scope>
    <source>
        <strain evidence="2">F24A</strain>
    </source>
</reference>
<sequence>MERRRLVATLALLALVALAGCATVPSPGTVCSGCTEMPEQTDNVSVDDSVTHFYVESEGDARVEARMQLSGSGVDSLRTDRGKLQALVGRIKEGYGPSAFERRNLTGRMDGDTLVVTYRVSDVGERRFDTVVVDAFYRYDGDGPETEDNYEQSFYIGTDRLVVHGPDGTRSLVDPPDGTSDGDRVTWTGDEVSPRTYVVFGSHEALARPAIALEVLSWAVGSAVPGALLLGVPLVGLASAFAVYYPRRLDDGWNPREDWVLRAQLALGGLLVAHFLFLAMLGNLGGLFTLGLLALVIWRYRPGEGIFPRVRGVAESVPGALLSPEITDERLTAVAVAIVFAALTAVVVVDYRGTVTFWVFLVTSGNILVTFPVLGLLVSKPRLSVARTALVTALAGTVWLSILAGVVDSGALGGGGLLWGLLLLSFIFLPSPLFYGTLWLTAE</sequence>
<feature type="transmembrane region" description="Helical" evidence="1">
    <location>
        <begin position="355"/>
        <end position="377"/>
    </location>
</feature>
<evidence type="ECO:0000313" key="2">
    <source>
        <dbReference type="EMBL" id="MBX0305971.1"/>
    </source>
</evidence>
<keyword evidence="1" id="KW-0812">Transmembrane</keyword>
<evidence type="ECO:0000256" key="1">
    <source>
        <dbReference type="SAM" id="Phobius"/>
    </source>
</evidence>
<feature type="transmembrane region" description="Helical" evidence="1">
    <location>
        <begin position="227"/>
        <end position="247"/>
    </location>
</feature>
<protein>
    <submittedName>
        <fullName evidence="2">Uncharacterized protein</fullName>
    </submittedName>
</protein>
<dbReference type="EMBL" id="RKLQ01000006">
    <property type="protein sequence ID" value="MBX0305971.1"/>
    <property type="molecule type" value="Genomic_DNA"/>
</dbReference>
<feature type="transmembrane region" description="Helical" evidence="1">
    <location>
        <begin position="389"/>
        <end position="407"/>
    </location>
</feature>
<keyword evidence="3" id="KW-1185">Reference proteome</keyword>
<dbReference type="RefSeq" id="WP_220590160.1">
    <property type="nucleotide sequence ID" value="NZ_RKLQ01000006.1"/>
</dbReference>
<dbReference type="AlphaFoldDB" id="A0A8J7YMF8"/>
<name>A0A8J7YMF8_9EURY</name>
<evidence type="ECO:0000313" key="3">
    <source>
        <dbReference type="Proteomes" id="UP000783863"/>
    </source>
</evidence>
<feature type="transmembrane region" description="Helical" evidence="1">
    <location>
        <begin position="419"/>
        <end position="440"/>
    </location>
</feature>
<feature type="transmembrane region" description="Helical" evidence="1">
    <location>
        <begin position="331"/>
        <end position="349"/>
    </location>
</feature>
<proteinExistence type="predicted"/>
<feature type="transmembrane region" description="Helical" evidence="1">
    <location>
        <begin position="259"/>
        <end position="278"/>
    </location>
</feature>
<keyword evidence="1" id="KW-0472">Membrane</keyword>
<dbReference type="Proteomes" id="UP000783863">
    <property type="component" value="Unassembled WGS sequence"/>
</dbReference>
<gene>
    <name evidence="2" type="ORF">EGD98_20195</name>
</gene>
<comment type="caution">
    <text evidence="2">The sequence shown here is derived from an EMBL/GenBank/DDBJ whole genome shotgun (WGS) entry which is preliminary data.</text>
</comment>
<organism evidence="2 3">
    <name type="scientific">Haloarcula salinisoli</name>
    <dbReference type="NCBI Taxonomy" id="2487746"/>
    <lineage>
        <taxon>Archaea</taxon>
        <taxon>Methanobacteriati</taxon>
        <taxon>Methanobacteriota</taxon>
        <taxon>Stenosarchaea group</taxon>
        <taxon>Halobacteria</taxon>
        <taxon>Halobacteriales</taxon>
        <taxon>Haloarculaceae</taxon>
        <taxon>Haloarcula</taxon>
    </lineage>
</organism>
<dbReference type="PROSITE" id="PS51257">
    <property type="entry name" value="PROKAR_LIPOPROTEIN"/>
    <property type="match status" value="1"/>
</dbReference>